<gene>
    <name evidence="1" type="ORF">Mlute_01929</name>
</gene>
<comment type="caution">
    <text evidence="1">The sequence shown here is derived from an EMBL/GenBank/DDBJ whole genome shotgun (WGS) entry which is preliminary data.</text>
</comment>
<dbReference type="EMBL" id="QWKZ01000063">
    <property type="protein sequence ID" value="RIH84318.1"/>
    <property type="molecule type" value="Genomic_DNA"/>
</dbReference>
<proteinExistence type="predicted"/>
<keyword evidence="2" id="KW-1185">Reference proteome</keyword>
<sequence>MLVLCVPLAALSFFLKVAARKPRWGQDHRLVLLRNLFLAEELRRTPPFVLAEVEVKSPVPKGVEVRLGLW</sequence>
<dbReference type="AlphaFoldDB" id="A0A399EK43"/>
<accession>A0A399EK43</accession>
<reference evidence="1 2" key="1">
    <citation type="submission" date="2018-08" db="EMBL/GenBank/DDBJ databases">
        <title>Meiothermus luteus KCTC 52599 genome sequencing project.</title>
        <authorList>
            <person name="Da Costa M.S."/>
            <person name="Albuquerque L."/>
            <person name="Raposo P."/>
            <person name="Froufe H.J.C."/>
            <person name="Barroso C.S."/>
            <person name="Egas C."/>
        </authorList>
    </citation>
    <scope>NUCLEOTIDE SEQUENCE [LARGE SCALE GENOMIC DNA]</scope>
    <source>
        <strain evidence="1 2">KCTC 52599</strain>
    </source>
</reference>
<name>A0A399EK43_9DEIN</name>
<dbReference type="Proteomes" id="UP000265800">
    <property type="component" value="Unassembled WGS sequence"/>
</dbReference>
<evidence type="ECO:0000313" key="1">
    <source>
        <dbReference type="EMBL" id="RIH84318.1"/>
    </source>
</evidence>
<evidence type="ECO:0000313" key="2">
    <source>
        <dbReference type="Proteomes" id="UP000265800"/>
    </source>
</evidence>
<organism evidence="1 2">
    <name type="scientific">Meiothermus luteus</name>
    <dbReference type="NCBI Taxonomy" id="2026184"/>
    <lineage>
        <taxon>Bacteria</taxon>
        <taxon>Thermotogati</taxon>
        <taxon>Deinococcota</taxon>
        <taxon>Deinococci</taxon>
        <taxon>Thermales</taxon>
        <taxon>Thermaceae</taxon>
        <taxon>Meiothermus</taxon>
    </lineage>
</organism>
<protein>
    <submittedName>
        <fullName evidence="1">Uncharacterized protein</fullName>
    </submittedName>
</protein>